<protein>
    <recommendedName>
        <fullName evidence="4">MULE transposase domain-containing protein</fullName>
    </recommendedName>
</protein>
<accession>A0A4P9W462</accession>
<dbReference type="AlphaFoldDB" id="A0A4P9W462"/>
<feature type="transmembrane region" description="Helical" evidence="1">
    <location>
        <begin position="128"/>
        <end position="146"/>
    </location>
</feature>
<proteinExistence type="predicted"/>
<reference evidence="3" key="1">
    <citation type="journal article" date="2018" name="Nat. Microbiol.">
        <title>Leveraging single-cell genomics to expand the fungal tree of life.</title>
        <authorList>
            <person name="Ahrendt S.R."/>
            <person name="Quandt C.A."/>
            <person name="Ciobanu D."/>
            <person name="Clum A."/>
            <person name="Salamov A."/>
            <person name="Andreopoulos B."/>
            <person name="Cheng J.F."/>
            <person name="Woyke T."/>
            <person name="Pelin A."/>
            <person name="Henrissat B."/>
            <person name="Reynolds N.K."/>
            <person name="Benny G.L."/>
            <person name="Smith M.E."/>
            <person name="James T.Y."/>
            <person name="Grigoriev I.V."/>
        </authorList>
    </citation>
    <scope>NUCLEOTIDE SEQUENCE [LARGE SCALE GENOMIC DNA]</scope>
</reference>
<evidence type="ECO:0000256" key="1">
    <source>
        <dbReference type="SAM" id="Phobius"/>
    </source>
</evidence>
<dbReference type="Proteomes" id="UP000269721">
    <property type="component" value="Unassembled WGS sequence"/>
</dbReference>
<sequence length="161" mass="17902">QAVFHYCPKTKSNNPFELGIASPPMLAEAWQYGDGKLLMDGTFGICLYKILLIVMLVIDESYTGVPVALFLFSAPLGNRQTSSGHDAAILRQFLSEWKCALGQKEGMPFTPKICMTETNVKEINALKFVWAVIIALLSMFHIFQSLKNRLIKELGRGGPPH</sequence>
<keyword evidence="1" id="KW-1133">Transmembrane helix</keyword>
<feature type="non-terminal residue" evidence="2">
    <location>
        <position position="161"/>
    </location>
</feature>
<evidence type="ECO:0000313" key="3">
    <source>
        <dbReference type="Proteomes" id="UP000269721"/>
    </source>
</evidence>
<dbReference type="EMBL" id="KZ999556">
    <property type="protein sequence ID" value="RKO84956.1"/>
    <property type="molecule type" value="Genomic_DNA"/>
</dbReference>
<keyword evidence="1" id="KW-0472">Membrane</keyword>
<dbReference type="OrthoDB" id="2422225at2759"/>
<organism evidence="2 3">
    <name type="scientific">Blyttiomyces helicus</name>
    <dbReference type="NCBI Taxonomy" id="388810"/>
    <lineage>
        <taxon>Eukaryota</taxon>
        <taxon>Fungi</taxon>
        <taxon>Fungi incertae sedis</taxon>
        <taxon>Chytridiomycota</taxon>
        <taxon>Chytridiomycota incertae sedis</taxon>
        <taxon>Chytridiomycetes</taxon>
        <taxon>Chytridiomycetes incertae sedis</taxon>
        <taxon>Blyttiomyces</taxon>
    </lineage>
</organism>
<evidence type="ECO:0000313" key="2">
    <source>
        <dbReference type="EMBL" id="RKO84956.1"/>
    </source>
</evidence>
<gene>
    <name evidence="2" type="ORF">BDK51DRAFT_8641</name>
</gene>
<keyword evidence="1" id="KW-0812">Transmembrane</keyword>
<evidence type="ECO:0008006" key="4">
    <source>
        <dbReference type="Google" id="ProtNLM"/>
    </source>
</evidence>
<keyword evidence="3" id="KW-1185">Reference proteome</keyword>
<name>A0A4P9W462_9FUNG</name>
<feature type="non-terminal residue" evidence="2">
    <location>
        <position position="1"/>
    </location>
</feature>